<organism evidence="1 2">
    <name type="scientific">Panacagrimonas perspica</name>
    <dbReference type="NCBI Taxonomy" id="381431"/>
    <lineage>
        <taxon>Bacteria</taxon>
        <taxon>Pseudomonadati</taxon>
        <taxon>Pseudomonadota</taxon>
        <taxon>Gammaproteobacteria</taxon>
        <taxon>Nevskiales</taxon>
        <taxon>Nevskiaceae</taxon>
        <taxon>Panacagrimonas</taxon>
    </lineage>
</organism>
<dbReference type="EMBL" id="SOBT01000012">
    <property type="protein sequence ID" value="TDU24446.1"/>
    <property type="molecule type" value="Genomic_DNA"/>
</dbReference>
<keyword evidence="2" id="KW-1185">Reference proteome</keyword>
<sequence>MRLPATSFAGVLGAYDVLINWGDREYREDIRTLRRNAYEDLLDGLRHLEPRAADAKSETQMKTAYALAEKARVMYSAGGDINGSVAALKLSRDAFLSASLKAEDESAS</sequence>
<proteinExistence type="predicted"/>
<dbReference type="AlphaFoldDB" id="A0A4V3F497"/>
<protein>
    <submittedName>
        <fullName evidence="1">Uncharacterized protein</fullName>
    </submittedName>
</protein>
<comment type="caution">
    <text evidence="1">The sequence shown here is derived from an EMBL/GenBank/DDBJ whole genome shotgun (WGS) entry which is preliminary data.</text>
</comment>
<gene>
    <name evidence="1" type="ORF">DFR24_4716</name>
</gene>
<accession>A0A4V3F497</accession>
<evidence type="ECO:0000313" key="1">
    <source>
        <dbReference type="EMBL" id="TDU24446.1"/>
    </source>
</evidence>
<dbReference type="RefSeq" id="WP_133883848.1">
    <property type="nucleotide sequence ID" value="NZ_MWIN01000025.1"/>
</dbReference>
<dbReference type="Proteomes" id="UP000295341">
    <property type="component" value="Unassembled WGS sequence"/>
</dbReference>
<reference evidence="1 2" key="1">
    <citation type="submission" date="2019-03" db="EMBL/GenBank/DDBJ databases">
        <title>Genomic Encyclopedia of Type Strains, Phase IV (KMG-IV): sequencing the most valuable type-strain genomes for metagenomic binning, comparative biology and taxonomic classification.</title>
        <authorList>
            <person name="Goeker M."/>
        </authorList>
    </citation>
    <scope>NUCLEOTIDE SEQUENCE [LARGE SCALE GENOMIC DNA]</scope>
    <source>
        <strain evidence="1 2">DSM 26377</strain>
    </source>
</reference>
<evidence type="ECO:0000313" key="2">
    <source>
        <dbReference type="Proteomes" id="UP000295341"/>
    </source>
</evidence>
<name>A0A4V3F497_9GAMM</name>